<accession>A0A067QNN6</accession>
<reference evidence="4" key="1">
    <citation type="journal article" date="2014" name="Proc. Natl. Acad. Sci. U.S.A.">
        <title>Extensive sampling of basidiomycete genomes demonstrates inadequacy of the white-rot/brown-rot paradigm for wood decay fungi.</title>
        <authorList>
            <person name="Riley R."/>
            <person name="Salamov A.A."/>
            <person name="Brown D.W."/>
            <person name="Nagy L.G."/>
            <person name="Floudas D."/>
            <person name="Held B.W."/>
            <person name="Levasseur A."/>
            <person name="Lombard V."/>
            <person name="Morin E."/>
            <person name="Otillar R."/>
            <person name="Lindquist E.A."/>
            <person name="Sun H."/>
            <person name="LaButti K.M."/>
            <person name="Schmutz J."/>
            <person name="Jabbour D."/>
            <person name="Luo H."/>
            <person name="Baker S.E."/>
            <person name="Pisabarro A.G."/>
            <person name="Walton J.D."/>
            <person name="Blanchette R.A."/>
            <person name="Henrissat B."/>
            <person name="Martin F."/>
            <person name="Cullen D."/>
            <person name="Hibbett D.S."/>
            <person name="Grigoriev I.V."/>
        </authorList>
    </citation>
    <scope>NUCLEOTIDE SEQUENCE [LARGE SCALE GENOMIC DNA]</scope>
    <source>
        <strain evidence="4">MUCL 33604</strain>
    </source>
</reference>
<dbReference type="InParanoid" id="A0A067QNN6"/>
<evidence type="ECO:0000313" key="3">
    <source>
        <dbReference type="EMBL" id="KDQ64256.1"/>
    </source>
</evidence>
<evidence type="ECO:0000256" key="1">
    <source>
        <dbReference type="SAM" id="MobiDB-lite"/>
    </source>
</evidence>
<dbReference type="AlphaFoldDB" id="A0A067QNN6"/>
<evidence type="ECO:0000313" key="4">
    <source>
        <dbReference type="Proteomes" id="UP000027265"/>
    </source>
</evidence>
<dbReference type="EMBL" id="KL197709">
    <property type="protein sequence ID" value="KDQ64256.1"/>
    <property type="molecule type" value="Genomic_DNA"/>
</dbReference>
<dbReference type="HOGENOM" id="CLU_026511_0_0_1"/>
<keyword evidence="2" id="KW-1133">Transmembrane helix</keyword>
<keyword evidence="2" id="KW-0812">Transmembrane</keyword>
<gene>
    <name evidence="3" type="ORF">JAAARDRAFT_52232</name>
</gene>
<organism evidence="3 4">
    <name type="scientific">Jaapia argillacea MUCL 33604</name>
    <dbReference type="NCBI Taxonomy" id="933084"/>
    <lineage>
        <taxon>Eukaryota</taxon>
        <taxon>Fungi</taxon>
        <taxon>Dikarya</taxon>
        <taxon>Basidiomycota</taxon>
        <taxon>Agaricomycotina</taxon>
        <taxon>Agaricomycetes</taxon>
        <taxon>Agaricomycetidae</taxon>
        <taxon>Jaapiales</taxon>
        <taxon>Jaapiaceae</taxon>
        <taxon>Jaapia</taxon>
    </lineage>
</organism>
<evidence type="ECO:0000256" key="2">
    <source>
        <dbReference type="SAM" id="Phobius"/>
    </source>
</evidence>
<keyword evidence="2" id="KW-0472">Membrane</keyword>
<feature type="region of interest" description="Disordered" evidence="1">
    <location>
        <begin position="432"/>
        <end position="471"/>
    </location>
</feature>
<proteinExistence type="predicted"/>
<dbReference type="Proteomes" id="UP000027265">
    <property type="component" value="Unassembled WGS sequence"/>
</dbReference>
<feature type="transmembrane region" description="Helical" evidence="2">
    <location>
        <begin position="72"/>
        <end position="95"/>
    </location>
</feature>
<protein>
    <submittedName>
        <fullName evidence="3">Uncharacterized protein</fullName>
    </submittedName>
</protein>
<sequence length="510" mass="55983">MVHSTGWIGARCTIDPYACGHVPGQAISEHYKIFGIPRHIEERRALIHDAIVDFLFRETVFRKHPFEPAGIAFLRGFVAIVALAGLSLYSLNLLVAQPVVESVSLPIRTSVGSPQWLSWYVGKVHPKFGRPVLSDMAFIFGQMQYNWSVAVNDSGIPLFPGSFYPLPPGVTIGATLINMDGQNVSCPRTMIPPFEGRSYDIVNCTIEDTTQPPPLHIQLTVDYSGIEPSINMSDINFYTVQGSFALPDWATFIDLMMPSISAFPLIQGLHVQAFTSFGGRRVIKQSYKDVLGIGANYVEFSIYTHGNLLPDLQAAVQFPPTTSSLVLSQAVEFSDMVTQEDYRRYTLISGLASIGGVFTVVDGVFAMAFGFSIMAIISGSKVISPFGVVGLILRKQLRHAIRQQYPGLKAEIQAGGMGSFLHDTAIGLSVLRDDPDVEAGPPTGAAERRRRPTRAASQGDYLPDEKTGLAAEYQVEPYDPRPPEIEEVENVGWVQYPRPHFPESSSARLS</sequence>
<feature type="transmembrane region" description="Helical" evidence="2">
    <location>
        <begin position="371"/>
        <end position="393"/>
    </location>
</feature>
<dbReference type="OrthoDB" id="3227921at2759"/>
<feature type="transmembrane region" description="Helical" evidence="2">
    <location>
        <begin position="345"/>
        <end position="365"/>
    </location>
</feature>
<name>A0A067QNN6_9AGAM</name>
<keyword evidence="4" id="KW-1185">Reference proteome</keyword>